<comment type="caution">
    <text evidence="2">The sequence shown here is derived from an EMBL/GenBank/DDBJ whole genome shotgun (WGS) entry which is preliminary data.</text>
</comment>
<protein>
    <submittedName>
        <fullName evidence="2">Uncharacterized protein</fullName>
    </submittedName>
</protein>
<name>A0A645FKQ5_9ZZZZ</name>
<reference evidence="2" key="1">
    <citation type="submission" date="2019-08" db="EMBL/GenBank/DDBJ databases">
        <authorList>
            <person name="Kucharzyk K."/>
            <person name="Murdoch R.W."/>
            <person name="Higgins S."/>
            <person name="Loffler F."/>
        </authorList>
    </citation>
    <scope>NUCLEOTIDE SEQUENCE</scope>
</reference>
<feature type="compositionally biased region" description="Basic and acidic residues" evidence="1">
    <location>
        <begin position="105"/>
        <end position="125"/>
    </location>
</feature>
<dbReference type="EMBL" id="VSSQ01061678">
    <property type="protein sequence ID" value="MPN14975.1"/>
    <property type="molecule type" value="Genomic_DNA"/>
</dbReference>
<feature type="region of interest" description="Disordered" evidence="1">
    <location>
        <begin position="1"/>
        <end position="20"/>
    </location>
</feature>
<evidence type="ECO:0000256" key="1">
    <source>
        <dbReference type="SAM" id="MobiDB-lite"/>
    </source>
</evidence>
<evidence type="ECO:0000313" key="2">
    <source>
        <dbReference type="EMBL" id="MPN14975.1"/>
    </source>
</evidence>
<feature type="region of interest" description="Disordered" evidence="1">
    <location>
        <begin position="79"/>
        <end position="125"/>
    </location>
</feature>
<feature type="compositionally biased region" description="Basic and acidic residues" evidence="1">
    <location>
        <begin position="1"/>
        <end position="10"/>
    </location>
</feature>
<gene>
    <name evidence="2" type="ORF">SDC9_162304</name>
</gene>
<organism evidence="2">
    <name type="scientific">bioreactor metagenome</name>
    <dbReference type="NCBI Taxonomy" id="1076179"/>
    <lineage>
        <taxon>unclassified sequences</taxon>
        <taxon>metagenomes</taxon>
        <taxon>ecological metagenomes</taxon>
    </lineage>
</organism>
<dbReference type="AlphaFoldDB" id="A0A645FKQ5"/>
<accession>A0A645FKQ5</accession>
<proteinExistence type="predicted"/>
<feature type="compositionally biased region" description="Basic and acidic residues" evidence="1">
    <location>
        <begin position="81"/>
        <end position="96"/>
    </location>
</feature>
<sequence length="125" mass="14626">MKHEKYEQNRQQRQRNPAKIFEHDFEERFCSAGAIDLSRRNLAAIDDLEQNAVEEHRENRPYRRNADDAERVLIRLALGHRSGDADAEREDERNGDVPRGGAAAVKREGNKLLRHKDDHNEHQHI</sequence>